<accession>A0A0G9K654</accession>
<feature type="transmembrane region" description="Helical" evidence="2">
    <location>
        <begin position="897"/>
        <end position="919"/>
    </location>
</feature>
<dbReference type="SUPFAM" id="SSF82866">
    <property type="entry name" value="Multidrug efflux transporter AcrB transmembrane domain"/>
    <property type="match status" value="2"/>
</dbReference>
<keyword evidence="2" id="KW-1133">Transmembrane helix</keyword>
<sequence length="1026" mass="116303">MYKLIDYFYKNSQLNHTILVFFLILGIFSYINIPKEVFPTTQLEKLDIEGSYSGASAESLNNFAVSEIENQLNSISGLGKITSYIYSGFFSINIELQDGVDKTIKLNEVKDAVSLAKRYFPSDMEEPNVRIMDEEWSLLTIALSSSKYNQRELLKIADNLKNSLMQIKNINKVRNFGDADLQIELALDNKKINMYGLNSSSVIDAISQLSYIYPVGNIEQVGDHVYLSAANNKFDSKFWENSILKIDGKKIYLNDIANITIGYPKKETISRLNGENTLTLRVYKNKNGDSIKLTKEIKELLKNTEASYEDITLVVSRDNSKLINERLNTILANITLGLILVGFAMYILISPRLSFVIILGIPFSFIIGLLFLEMMGYSLNMVSMMAMLIALGIVVDDAIIVSENIQRHIDEGYELDKAILKGTKQMIGPVIIAGITTVFAFISMLFISGEMGLFIKLIPIVITCLIVSSIIESFLFLPLHAKHILKVNEKQLDWTKVYNFYENILHKVIEHKRSFLVIFFITIPIISIILIKTSRFQLFPDIDSSNIEIAVKLENSIPIEITDNIAKKYEKALLDNAKELYIKNITTTIGLYVDIADNEEEIENAFILSVELEEFREENFVENYINPILNFSFDFERPDKVRLISSNDAMNMIRDLINPLLKEDNAVDYNIISQKMGIDSTDIEILLNSYDTSLLVQNIEKLKEKLKNINGVKDISDNTILGQSEYKYIVNPYGKQLGLTDTDIAKAISSFFLEREQANTFNEDGIIKIITKSTNKDSIKELKNFYIPLDNNQFVQLKEVVDFKIERNFNEMQKINGQIYKKVMANVQNDIVNATEVLEKLESTIQDIKKSGIQVNFGGEKEKSDKLALDIIKAFLVSIFLIFITLLIIFPSFKSTFVILSVIPFTILGPIIGHFIMGINLNSQSMIGMLGLAGVVINDGIIMLNFLHHTRTKKEFFENAKLRVRPILITSITTMLGLFTLIFFPTGESIMLQPIAVSLGFGILWGTVLNLVYVPALFATLYKIKD</sequence>
<dbReference type="PRINTS" id="PR00702">
    <property type="entry name" value="ACRIFLAVINRP"/>
</dbReference>
<dbReference type="PANTHER" id="PTHR32063">
    <property type="match status" value="1"/>
</dbReference>
<name>A0A0G9K654_9BACT</name>
<dbReference type="Gene3D" id="3.30.2090.10">
    <property type="entry name" value="Multidrug efflux transporter AcrB TolC docking domain, DN and DC subdomains"/>
    <property type="match status" value="2"/>
</dbReference>
<dbReference type="GO" id="GO:0005886">
    <property type="term" value="C:plasma membrane"/>
    <property type="evidence" value="ECO:0007669"/>
    <property type="project" value="TreeGrafter"/>
</dbReference>
<dbReference type="Gene3D" id="3.30.70.1320">
    <property type="entry name" value="Multidrug efflux transporter AcrB pore domain like"/>
    <property type="match status" value="1"/>
</dbReference>
<dbReference type="AlphaFoldDB" id="A0A0G9K654"/>
<dbReference type="SUPFAM" id="SSF82693">
    <property type="entry name" value="Multidrug efflux transporter AcrB pore domain, PN1, PN2, PC1 and PC2 subdomains"/>
    <property type="match status" value="2"/>
</dbReference>
<dbReference type="EMBL" id="JAIQ01000040">
    <property type="protein sequence ID" value="KLE02029.1"/>
    <property type="molecule type" value="Genomic_DNA"/>
</dbReference>
<feature type="transmembrane region" description="Helical" evidence="2">
    <location>
        <begin position="12"/>
        <end position="31"/>
    </location>
</feature>
<evidence type="ECO:0000313" key="3">
    <source>
        <dbReference type="EMBL" id="KLE02029.1"/>
    </source>
</evidence>
<feature type="transmembrane region" description="Helical" evidence="2">
    <location>
        <begin position="426"/>
        <end position="447"/>
    </location>
</feature>
<feature type="transmembrane region" description="Helical" evidence="2">
    <location>
        <begin position="453"/>
        <end position="477"/>
    </location>
</feature>
<keyword evidence="2" id="KW-0812">Transmembrane</keyword>
<feature type="transmembrane region" description="Helical" evidence="2">
    <location>
        <begin position="925"/>
        <end position="947"/>
    </location>
</feature>
<dbReference type="Proteomes" id="UP000035514">
    <property type="component" value="Unassembled WGS sequence"/>
</dbReference>
<evidence type="ECO:0000256" key="2">
    <source>
        <dbReference type="SAM" id="Phobius"/>
    </source>
</evidence>
<protein>
    <submittedName>
        <fullName evidence="3">Multidrug transporter AcrB</fullName>
    </submittedName>
</protein>
<organism evidence="3 4">
    <name type="scientific">Aliarcobacter butzleri L348</name>
    <dbReference type="NCBI Taxonomy" id="1447256"/>
    <lineage>
        <taxon>Bacteria</taxon>
        <taxon>Pseudomonadati</taxon>
        <taxon>Campylobacterota</taxon>
        <taxon>Epsilonproteobacteria</taxon>
        <taxon>Campylobacterales</taxon>
        <taxon>Arcobacteraceae</taxon>
        <taxon>Aliarcobacter</taxon>
    </lineage>
</organism>
<dbReference type="InterPro" id="IPR001036">
    <property type="entry name" value="Acrflvin-R"/>
</dbReference>
<dbReference type="GO" id="GO:0042910">
    <property type="term" value="F:xenobiotic transmembrane transporter activity"/>
    <property type="evidence" value="ECO:0007669"/>
    <property type="project" value="TreeGrafter"/>
</dbReference>
<dbReference type="InterPro" id="IPR027463">
    <property type="entry name" value="AcrB_DN_DC_subdom"/>
</dbReference>
<reference evidence="3 4" key="1">
    <citation type="submission" date="2014-01" db="EMBL/GenBank/DDBJ databases">
        <title>Development of a Comparative Genomic Fingerprinting Assay for High Resolution Genotyping of Arcobacter butzleri.</title>
        <authorList>
            <person name="Webb A.L."/>
            <person name="Inglis G.D."/>
            <person name="Kruczkiewicz P."/>
            <person name="Selinger L.B."/>
            <person name="Taboada E.N."/>
        </authorList>
    </citation>
    <scope>NUCLEOTIDE SEQUENCE [LARGE SCALE GENOMIC DNA]</scope>
    <source>
        <strain evidence="3 4">L348</strain>
    </source>
</reference>
<keyword evidence="1" id="KW-0175">Coiled coil</keyword>
<comment type="caution">
    <text evidence="3">The sequence shown here is derived from an EMBL/GenBank/DDBJ whole genome shotgun (WGS) entry which is preliminary data.</text>
</comment>
<dbReference type="Gene3D" id="3.30.70.1440">
    <property type="entry name" value="Multidrug efflux transporter AcrB pore domain"/>
    <property type="match status" value="1"/>
</dbReference>
<feature type="transmembrane region" description="Helical" evidence="2">
    <location>
        <begin position="355"/>
        <end position="372"/>
    </location>
</feature>
<dbReference type="RefSeq" id="WP_046996147.1">
    <property type="nucleotide sequence ID" value="NZ_JAIQ01000040.1"/>
</dbReference>
<dbReference type="Gene3D" id="3.30.70.1430">
    <property type="entry name" value="Multidrug efflux transporter AcrB pore domain"/>
    <property type="match status" value="2"/>
</dbReference>
<dbReference type="PATRIC" id="fig|1447256.3.peg.328"/>
<dbReference type="Pfam" id="PF00873">
    <property type="entry name" value="ACR_tran"/>
    <property type="match status" value="1"/>
</dbReference>
<gene>
    <name evidence="3" type="ORF">AA20_01705</name>
</gene>
<feature type="transmembrane region" description="Helical" evidence="2">
    <location>
        <begin position="514"/>
        <end position="531"/>
    </location>
</feature>
<proteinExistence type="predicted"/>
<feature type="transmembrane region" description="Helical" evidence="2">
    <location>
        <begin position="996"/>
        <end position="1022"/>
    </location>
</feature>
<dbReference type="Gene3D" id="1.20.1640.10">
    <property type="entry name" value="Multidrug efflux transporter AcrB transmembrane domain"/>
    <property type="match status" value="2"/>
</dbReference>
<feature type="transmembrane region" description="Helical" evidence="2">
    <location>
        <begin position="967"/>
        <end position="984"/>
    </location>
</feature>
<keyword evidence="2" id="KW-0472">Membrane</keyword>
<dbReference type="SUPFAM" id="SSF82714">
    <property type="entry name" value="Multidrug efflux transporter AcrB TolC docking domain, DN and DC subdomains"/>
    <property type="match status" value="2"/>
</dbReference>
<feature type="transmembrane region" description="Helical" evidence="2">
    <location>
        <begin position="871"/>
        <end position="890"/>
    </location>
</feature>
<feature type="transmembrane region" description="Helical" evidence="2">
    <location>
        <begin position="330"/>
        <end position="348"/>
    </location>
</feature>
<evidence type="ECO:0000313" key="4">
    <source>
        <dbReference type="Proteomes" id="UP000035514"/>
    </source>
</evidence>
<dbReference type="PANTHER" id="PTHR32063:SF33">
    <property type="entry name" value="RND SUPERFAMILY EFFLUX PUMP PERMEASE COMPONENT"/>
    <property type="match status" value="1"/>
</dbReference>
<evidence type="ECO:0000256" key="1">
    <source>
        <dbReference type="SAM" id="Coils"/>
    </source>
</evidence>
<feature type="coiled-coil region" evidence="1">
    <location>
        <begin position="824"/>
        <end position="851"/>
    </location>
</feature>